<keyword evidence="1" id="KW-0812">Transmembrane</keyword>
<reference evidence="2" key="3">
    <citation type="submission" date="2025-08" db="UniProtKB">
        <authorList>
            <consortium name="Ensembl"/>
        </authorList>
    </citation>
    <scope>IDENTIFICATION</scope>
</reference>
<keyword evidence="1" id="KW-0472">Membrane</keyword>
<feature type="transmembrane region" description="Helical" evidence="1">
    <location>
        <begin position="95"/>
        <end position="111"/>
    </location>
</feature>
<reference evidence="2" key="2">
    <citation type="journal article" date="2008" name="Genome Biol.">
        <title>Improved genome assembly and evidence-based global gene model set for the chordate Ciona intestinalis: new insight into intron and operon populations.</title>
        <authorList>
            <person name="Satou Y."/>
            <person name="Mineta K."/>
            <person name="Ogasawara M."/>
            <person name="Sasakura Y."/>
            <person name="Shoguchi E."/>
            <person name="Ueno K."/>
            <person name="Yamada L."/>
            <person name="Matsumoto J."/>
            <person name="Wasserscheid J."/>
            <person name="Dewar K."/>
            <person name="Wiley G.B."/>
            <person name="Macmil S.L."/>
            <person name="Roe B.A."/>
            <person name="Zeller R.W."/>
            <person name="Hastings K.E."/>
            <person name="Lemaire P."/>
            <person name="Lindquist E."/>
            <person name="Endo T."/>
            <person name="Hotta K."/>
            <person name="Inaba K."/>
        </authorList>
    </citation>
    <scope>NUCLEOTIDE SEQUENCE [LARGE SCALE GENOMIC DNA]</scope>
    <source>
        <strain evidence="2">wild type</strain>
    </source>
</reference>
<dbReference type="Ensembl" id="ENSCINT00000023065.2">
    <property type="protein sequence ID" value="ENSCINP00000022819.2"/>
    <property type="gene ID" value="ENSCING00000012122.2"/>
</dbReference>
<accession>F6V8C7</accession>
<sequence>MNATKFEITPTTTVLSKLNHTEYQEWNLLGQKVWTSESKATWSPNKDVAWYTCEAIHITCIVVAFYILYALVHFRILRKAEVAKTSARLRKGGRWLENLCIMGVLTALLRFGNNQALLFTVDSTSRCSTLLNVSIALYNVTIHPIYTFLWVRLRIFYSNRALKHLYSKTVRFLSWVALLCFICVTMVCMVLLIVDRDNSASGRVCANTNSNDSSTVPANSSRPPHQQGVRVNIMTGLLGGCIQLSFLALFLYPIMDNK</sequence>
<reference evidence="3" key="1">
    <citation type="journal article" date="2002" name="Science">
        <title>The draft genome of Ciona intestinalis: insights into chordate and vertebrate origins.</title>
        <authorList>
            <person name="Dehal P."/>
            <person name="Satou Y."/>
            <person name="Campbell R.K."/>
            <person name="Chapman J."/>
            <person name="Degnan B."/>
            <person name="De Tomaso A."/>
            <person name="Davidson B."/>
            <person name="Di Gregorio A."/>
            <person name="Gelpke M."/>
            <person name="Goodstein D.M."/>
            <person name="Harafuji N."/>
            <person name="Hastings K.E."/>
            <person name="Ho I."/>
            <person name="Hotta K."/>
            <person name="Huang W."/>
            <person name="Kawashima T."/>
            <person name="Lemaire P."/>
            <person name="Martinez D."/>
            <person name="Meinertzhagen I.A."/>
            <person name="Necula S."/>
            <person name="Nonaka M."/>
            <person name="Putnam N."/>
            <person name="Rash S."/>
            <person name="Saiga H."/>
            <person name="Satake M."/>
            <person name="Terry A."/>
            <person name="Yamada L."/>
            <person name="Wang H.G."/>
            <person name="Awazu S."/>
            <person name="Azumi K."/>
            <person name="Boore J."/>
            <person name="Branno M."/>
            <person name="Chin-Bow S."/>
            <person name="DeSantis R."/>
            <person name="Doyle S."/>
            <person name="Francino P."/>
            <person name="Keys D.N."/>
            <person name="Haga S."/>
            <person name="Hayashi H."/>
            <person name="Hino K."/>
            <person name="Imai K.S."/>
            <person name="Inaba K."/>
            <person name="Kano S."/>
            <person name="Kobayashi K."/>
            <person name="Kobayashi M."/>
            <person name="Lee B.I."/>
            <person name="Makabe K.W."/>
            <person name="Manohar C."/>
            <person name="Matassi G."/>
            <person name="Medina M."/>
            <person name="Mochizuki Y."/>
            <person name="Mount S."/>
            <person name="Morishita T."/>
            <person name="Miura S."/>
            <person name="Nakayama A."/>
            <person name="Nishizaka S."/>
            <person name="Nomoto H."/>
            <person name="Ohta F."/>
            <person name="Oishi K."/>
            <person name="Rigoutsos I."/>
            <person name="Sano M."/>
            <person name="Sasaki A."/>
            <person name="Sasakura Y."/>
            <person name="Shoguchi E."/>
            <person name="Shin-i T."/>
            <person name="Spagnuolo A."/>
            <person name="Stainier D."/>
            <person name="Suzuki M.M."/>
            <person name="Tassy O."/>
            <person name="Takatori N."/>
            <person name="Tokuoka M."/>
            <person name="Yagi K."/>
            <person name="Yoshizaki F."/>
            <person name="Wada S."/>
            <person name="Zhang C."/>
            <person name="Hyatt P.D."/>
            <person name="Larimer F."/>
            <person name="Detter C."/>
            <person name="Doggett N."/>
            <person name="Glavina T."/>
            <person name="Hawkins T."/>
            <person name="Richardson P."/>
            <person name="Lucas S."/>
            <person name="Kohara Y."/>
            <person name="Levine M."/>
            <person name="Satoh N."/>
            <person name="Rokhsar D.S."/>
        </authorList>
    </citation>
    <scope>NUCLEOTIDE SEQUENCE [LARGE SCALE GENOMIC DNA]</scope>
</reference>
<reference evidence="2" key="4">
    <citation type="submission" date="2025-09" db="UniProtKB">
        <authorList>
            <consortium name="Ensembl"/>
        </authorList>
    </citation>
    <scope>IDENTIFICATION</scope>
</reference>
<dbReference type="HOGENOM" id="CLU_1079788_0_0_1"/>
<evidence type="ECO:0000313" key="2">
    <source>
        <dbReference type="Ensembl" id="ENSCINP00000022819.2"/>
    </source>
</evidence>
<keyword evidence="3" id="KW-1185">Reference proteome</keyword>
<feature type="transmembrane region" description="Helical" evidence="1">
    <location>
        <begin position="131"/>
        <end position="151"/>
    </location>
</feature>
<evidence type="ECO:0000313" key="3">
    <source>
        <dbReference type="Proteomes" id="UP000008144"/>
    </source>
</evidence>
<feature type="transmembrane region" description="Helical" evidence="1">
    <location>
        <begin position="48"/>
        <end position="74"/>
    </location>
</feature>
<feature type="transmembrane region" description="Helical" evidence="1">
    <location>
        <begin position="172"/>
        <end position="194"/>
    </location>
</feature>
<evidence type="ECO:0008006" key="4">
    <source>
        <dbReference type="Google" id="ProtNLM"/>
    </source>
</evidence>
<dbReference type="GeneTree" id="ENSGT00580000082143"/>
<feature type="transmembrane region" description="Helical" evidence="1">
    <location>
        <begin position="231"/>
        <end position="252"/>
    </location>
</feature>
<protein>
    <recommendedName>
        <fullName evidence="4">G-protein coupled receptors family 1 profile domain-containing protein</fullName>
    </recommendedName>
</protein>
<dbReference type="InParanoid" id="F6V8C7"/>
<evidence type="ECO:0000256" key="1">
    <source>
        <dbReference type="SAM" id="Phobius"/>
    </source>
</evidence>
<keyword evidence="1" id="KW-1133">Transmembrane helix</keyword>
<name>F6V8C7_CIOIN</name>
<organism evidence="2 3">
    <name type="scientific">Ciona intestinalis</name>
    <name type="common">Transparent sea squirt</name>
    <name type="synonym">Ascidia intestinalis</name>
    <dbReference type="NCBI Taxonomy" id="7719"/>
    <lineage>
        <taxon>Eukaryota</taxon>
        <taxon>Metazoa</taxon>
        <taxon>Chordata</taxon>
        <taxon>Tunicata</taxon>
        <taxon>Ascidiacea</taxon>
        <taxon>Phlebobranchia</taxon>
        <taxon>Cionidae</taxon>
        <taxon>Ciona</taxon>
    </lineage>
</organism>
<dbReference type="Proteomes" id="UP000008144">
    <property type="component" value="Chromosome 5"/>
</dbReference>
<dbReference type="AlphaFoldDB" id="F6V8C7"/>
<dbReference type="EMBL" id="EAAA01002217">
    <property type="status" value="NOT_ANNOTATED_CDS"/>
    <property type="molecule type" value="Genomic_DNA"/>
</dbReference>
<proteinExistence type="predicted"/>